<evidence type="ECO:0000256" key="12">
    <source>
        <dbReference type="ARBA" id="ARBA00049541"/>
    </source>
</evidence>
<dbReference type="STRING" id="461836.A0A0L0DCV5"/>
<dbReference type="GO" id="GO:0004321">
    <property type="term" value="F:fatty-acyl-CoA synthase activity"/>
    <property type="evidence" value="ECO:0007669"/>
    <property type="project" value="UniProtKB-EC"/>
</dbReference>
<dbReference type="InterPro" id="IPR003965">
    <property type="entry name" value="Fatty_acid_synthase"/>
</dbReference>
<dbReference type="Gene3D" id="3.40.47.10">
    <property type="match status" value="1"/>
</dbReference>
<feature type="compositionally biased region" description="Low complexity" evidence="13">
    <location>
        <begin position="3933"/>
        <end position="3949"/>
    </location>
</feature>
<dbReference type="Pfam" id="PF21884">
    <property type="entry name" value="ZUO1-like_ZHD"/>
    <property type="match status" value="1"/>
</dbReference>
<dbReference type="GO" id="GO:0000287">
    <property type="term" value="F:magnesium ion binding"/>
    <property type="evidence" value="ECO:0007669"/>
    <property type="project" value="InterPro"/>
</dbReference>
<evidence type="ECO:0000259" key="15">
    <source>
        <dbReference type="PROSITE" id="PS50076"/>
    </source>
</evidence>
<feature type="domain" description="Ketosynthase family 3 (KS3)" evidence="16">
    <location>
        <begin position="3124"/>
        <end position="3688"/>
    </location>
</feature>
<dbReference type="Pfam" id="PF00109">
    <property type="entry name" value="ketoacyl-synt"/>
    <property type="match status" value="1"/>
</dbReference>
<dbReference type="EMBL" id="GL349453">
    <property type="protein sequence ID" value="KNC49148.1"/>
    <property type="molecule type" value="Genomic_DNA"/>
</dbReference>
<dbReference type="Proteomes" id="UP000054408">
    <property type="component" value="Unassembled WGS sequence"/>
</dbReference>
<dbReference type="SUPFAM" id="SSF46565">
    <property type="entry name" value="Chaperone J-domain"/>
    <property type="match status" value="1"/>
</dbReference>
<dbReference type="GO" id="GO:0004300">
    <property type="term" value="F:enoyl-CoA hydratase activity"/>
    <property type="evidence" value="ECO:0007669"/>
    <property type="project" value="UniProtKB-ARBA"/>
</dbReference>
<keyword evidence="9" id="KW-0560">Oxidoreductase</keyword>
<dbReference type="InterPro" id="IPR014030">
    <property type="entry name" value="Ketoacyl_synth_N"/>
</dbReference>
<evidence type="ECO:0000256" key="10">
    <source>
        <dbReference type="ARBA" id="ARBA00048237"/>
    </source>
</evidence>
<dbReference type="Pfam" id="PF01648">
    <property type="entry name" value="ACPS"/>
    <property type="match status" value="1"/>
</dbReference>
<dbReference type="InterPro" id="IPR047224">
    <property type="entry name" value="FAS_alpha_su_C"/>
</dbReference>
<feature type="compositionally biased region" description="Basic residues" evidence="13">
    <location>
        <begin position="4221"/>
        <end position="4234"/>
    </location>
</feature>
<dbReference type="Pfam" id="PF18325">
    <property type="entry name" value="Fas_alpha_ACP"/>
    <property type="match status" value="2"/>
</dbReference>
<feature type="compositionally biased region" description="Basic and acidic residues" evidence="13">
    <location>
        <begin position="4168"/>
        <end position="4214"/>
    </location>
</feature>
<keyword evidence="5" id="KW-0479">Metal-binding</keyword>
<evidence type="ECO:0000256" key="6">
    <source>
        <dbReference type="ARBA" id="ARBA00022801"/>
    </source>
</evidence>
<dbReference type="InterPro" id="IPR029069">
    <property type="entry name" value="HotDog_dom_sf"/>
</dbReference>
<dbReference type="GO" id="GO:0004318">
    <property type="term" value="F:enoyl-[acyl-carrier-protein] reductase (NADH) activity"/>
    <property type="evidence" value="ECO:0007669"/>
    <property type="project" value="InterPro"/>
</dbReference>
<dbReference type="Gene3D" id="6.10.60.10">
    <property type="match status" value="1"/>
</dbReference>
<dbReference type="InterPro" id="IPR001623">
    <property type="entry name" value="DnaJ_domain"/>
</dbReference>
<dbReference type="SUPFAM" id="SSF53901">
    <property type="entry name" value="Thiolase-like"/>
    <property type="match status" value="2"/>
</dbReference>
<evidence type="ECO:0000256" key="7">
    <source>
        <dbReference type="ARBA" id="ARBA00022842"/>
    </source>
</evidence>
<dbReference type="Gene3D" id="3.40.366.10">
    <property type="entry name" value="Malonyl-Coenzyme A Acyl Carrier Protein, domain 2"/>
    <property type="match status" value="3"/>
</dbReference>
<evidence type="ECO:0000259" key="14">
    <source>
        <dbReference type="PROSITE" id="PS50075"/>
    </source>
</evidence>
<dbReference type="eggNOG" id="KOG0724">
    <property type="taxonomic scope" value="Eukaryota"/>
</dbReference>
<dbReference type="RefSeq" id="XP_013758232.1">
    <property type="nucleotide sequence ID" value="XM_013902778.1"/>
</dbReference>
<evidence type="ECO:0000256" key="8">
    <source>
        <dbReference type="ARBA" id="ARBA00022857"/>
    </source>
</evidence>
<dbReference type="NCBIfam" id="TIGR00556">
    <property type="entry name" value="pantethn_trn"/>
    <property type="match status" value="1"/>
</dbReference>
<dbReference type="InterPro" id="IPR013565">
    <property type="entry name" value="Fas1/AflB-like_central"/>
</dbReference>
<dbReference type="GO" id="GO:0008897">
    <property type="term" value="F:holo-[acyl-carrier-protein] synthase activity"/>
    <property type="evidence" value="ECO:0007669"/>
    <property type="project" value="InterPro"/>
</dbReference>
<evidence type="ECO:0000256" key="11">
    <source>
        <dbReference type="ARBA" id="ARBA00048508"/>
    </source>
</evidence>
<sequence>MSRPSSVAGDAVPCLILPYSSADQSLSVSVPLDPLPPATSVASSAKPTWDPSMLLALASTLADKSDLSAAPSPVFALPLFMAAVLASAPKPNPKSSRETALLRLLLHALHTSHLDDHFLAEASSASGRPLPDAPTLTAAIHGYQATVAFLSSVNLLPLSALPHLPALLASPNTSLLAVFGGQGVEYWPELAATVAATPSIRPLVDAAAAALAAAAASPQAVELGWYAEHGFDLAAWLANTPPPPTYLAFAPISFPLIGLTQLLNYAALAANLALSPTALRRHFASATGHSQGIVAAVVLALLDDAADSPLDDFAARTVDAVRFLFWIGARMQQVAPLTALPIDVIEDSRAKGRGKPTPMLSVTGLDSNTLTHALDTFQARAPVPKYVHLALRNGRNKFVVAGVREHLHDFCDFLDSVAVSPDLDQARTPFSLRKPTYRAVYLDVSGSFHSPLLEPALALVAADLHRIGLAASWSSARLSLPVYSPTDAGADLATLHPSSLTAHLAASIAVATAAPASAITHIIDFGPGRESGIAAITAANLRGRGISVLSSALHTLPLYSRSVDNLTFGISYANAFGPSRVVLPDGSVRIDTKFTRATGRPPVLVGGMTPTSAHAPLVAAIANAGYHAELAGGGLPRKAIFHDRVAQLVALLNPGASFGLNLLFLNPKQWAFQYPATLALLARGVPISHVTIAAGVPSLDNGIEILSALAAAGLRELSFKPGNVSAIHRVLAIASAVPHLTVVLQWTGGRAGGHHSFEDAHHPILHTYHAIRATPNIPYGYPPMPFDAVMIASRVMVAAEAATASPVKDLIVATPGVAAQHEWERSYDGPVGGIITVTSELGEPIHVLANRAGGDALTAALAKHRAAIISGLNDHYQKPFFPRCPRTGNPCPLSQLTYAALLRRMVHLMTDATGAWMHATYRSRTAAMTLRAVERVATAINPIITAFPALASPDAFPSSAEHTRSLLAHLAAALPRLDSLLLASQDIDYFLALCKTGGKPVNFVPLLDADIAYWFKKDSLWMSEDLSCVPDSDPQRVFVLHGPVAAAFSTSANEPVATILNSITDHVLHVLASAPSAQAPTPVPYLAGPARPHPSHLPNAPLTIAPLDDIVIPLDAAPSSLPSLSAVLDELAGPDPGWRAVALLSPSYVAPDGHSRIPNMTITLSAHHSDTALISLSFDAHASDVVAVVHHHKPGGAVVPLTLSFSYRVSPSGLALLFVNDSGHTARVKHFYAAMWFDDPLLALPPDHDPTPLPDRSFSATYTLTRDAIKSFQRAIGNTNGRYLDRGQDKLAAPLDMAIAAAWVPLMRALFVHELNVDFLRLVHLTNSVAKVAPSPAALHASELSEGDILTSVARLVEIRNSTADPEGKVIAVAVDIARCGAPLLTLTSSFLVRGYFDDYENTFTTSHTAHVLDVSAPIPRALVAAESWIACLRNRLPRPVPGHPLPAPIATIAYSAAATNDVLAFLDKHAVPLSHGADTVEFADGGEILLAAPDMAPAPRHNSSYAVASGDLNPIHVNPAIAVLANLPGTITHGMWLAANARRVLETWADNDPHRILDFAVEFTGMVLPLNKLYTQLVRVGMRNGAAVIHITTRNADDLPVLRATALVAQPRTAYLFTGQGSTELGMGMDLYASSPVARNLWDRADAHLKAKFGFSLLHIVRKNPKELTVHFHGPRGVAIRDNYRALTRQVPHLDNATGKLVFTTQALFPDITSSSSSYTFSAPQGGLLFATQFNQPALVMFEVAAYSDMVARGLVQKGAFVAGHSLGEYAAVSVSGDVMPPEELVVIVFLRGMTMQSAVVRDAAGRSSYGMVAADPSRVGPHCSPHLLSAVVDGIESATGALLQIVNYNVEGRQYVVAGDLYNLEALSRVLSALKRSPESPIARLVRATTKVTEALRAEHRAEGSLLSLSRGSATIPLRGIDVPFHSKLLRPGVAAFRAALEASIAPVTTVAAMEGVYIPNVTAVPFAISRSYCELVATATGSEILADVLAHWDTWASHHAKPALGRKLLIELLSYQFASPVQWIKTQEVLFNTGVRRIIEIGPMPTLSTLASRTLTRPAFSPLAPLITVVSYASHTDAIYLLEGNRVEPPPLADVTGNSTLRELAGGKSAMQNEVVGDLGKEFASASTPDNAVEMPLSAFAAAVAPSYKSLGKVSIALLGKLASRKLPGGFGASKMRAALNAAGLDGGLVDNALVRALAMEPPSRLPDDAAANAWLASVAASYAAAHGLSLPAPAVAAPPPTAPDHSTSPPAAAVPDAPPAPEHVLRVLVATKSKKSLADAAPTASIRDLAGGKSALQNEIVGELGEEFGPAPASVDNLADMPLAAAAAAVGPAYSKLGKVSSNRVRKMLSTKIALGYDAAAAHLASAFGLGPGRIDSVLVHGLLSEPASRLASQTEAHAWLDATAQSYASFAGIPLASPAAAAAAAAPGAGLSSAAAAAVLAQLAAFTESHAQLIRNLGAAHHNFLGIDSRAADKTAAAATAAAHAAHAELDWWRAEHGDAYADGIVAAFAPAKVRVYDSAWNWARVDFVELFLDLISANRALDDPLVDARLDSLRNRGGTNLAPLVECYAAKARDSAACPPGVADKLAFLATTLRHAPTPPRAYLHFDELTAPHVSISPKGAIVYEELPRHGVANLSEYVASVTRGASALTVAPPGSAQSAQVAAALAALESLLAAVPHHQVPDQVASQLAHLRAAHADATLACSIYHSALHSLASGSVSFAGLHVLVTGCGSGSIGLECVKHLLAGGARVVATTSSYSLAKTTMYRNVYRQWGAAGASLILVPFNQGSLADVNALVDYIYSSLAMDLDVILPFAAISENGRDLASLDSKSELAHRIMLTNLERLLGAVKAAKDARQIETRPACVVLPLSPNHGAFGHDGLYSESKIGLEALLAKCVSEGWGHYLSVVGAVIGWTRGTGLMSGTNLVAPTMENDYGCRTFSPAEMAFNILALIVPAMKARIEEGPLVADLSGGMGTVPDLHTLLRDVRADLEAQAATARALAEQAPPLPPLPAQDRACFDFAFPNLPTEDTLAPLRANLHGMLDLESIVCVVGYGEIGPWGNARTRWDMEQSGELSLEGCIELAWLMGLITYDPAQASWVDATTRALVADLDVKASYEDAILAHAGIRLVEPELFDGYSPHAKSFLRQVVVTNTLGPVEVASPEEATAFKAEHGDAATIFERGSTWFVQLEPGSVVYVPKALRFDRAVAGQIPTGWDPARLGVPQDIIAQVDPVTLYLLTSTAEALLTAGITDPYELYNYVHVSQVGNSIGGGMGGMRAIRRAHRDRLLDHDIPSDTLQEQLINVAPAWINMLLLSASGPIKTPVAACATAAESVDIAVETLLAGKAKVMFVGGFDDFGEESSYEFAQMGATSNSDKEFAQGRDPREMCRPATTSRGGFMESQGGAVQMLTTAALAIEMGLPIHAVLAWSATATDKEGRSVPAPGQGILTAAREVPLAFANPMLDIDYRRAQLDDERARIAAWLSAQRDALERGAQAMADSAGPDSAAAYLAERSAALDAVAHKMTRAALKMWNMEFYLDDPSVAPLRGALAVFGLDINDVDLISFHGTGTALNDTSESTVNQIELDHLGRHSGNPVFTVFQKWLTGHPKAPAAGWMLNGVLQIMASSIVPGNGNLDNVDPALAKNSHLLYLDRPIKLPSPPRAALLKSFGFGQAGASILVLNPMYVFAALSPAQMAAYSAARLPRATAAYRYGHEVLTSRRALISVKNEAPYSDRDQTRVYLNPTPAPPATRPTAKAQLNAASSAAASSASGASTPKTPQPPVRGVGVDVEDLAEWHARATSSDFLDRNFTPDEVSHCTSRPSPPASFAGRWCAKEAVLKALNAVDPEDSSISLGPAAPLRDIEISTSASGAPVVILHGAARDAADRLGIATLSVSISHSDTVAPASPGWLAASTKTVAVPEFPALKSAGESTGESASSSSSKSKSRRRKRRKGEELSMTEQGRKMGDPYEALGLPQRFEATQEEIEEAYRYQVVVTHPDKNGGLGDAPFVAVQEAYDVLINVDTRRQFESQYDVNETMPKPETINKDNFFDVLEPIIADTARFSMNLPVPLLGDMDTPYDDVDAFYEFWTKFDSWRDFRYYAKYTIAEISNAEDREERRWMEQQNKAEAKKLKKRDNQRIYDLVQLAKAKDPRIARRRAERKAAKEAERQAKLDAKAAKKAAAEAKKAAAEAEARAEEEAKKAEANKAKAGKAAAKKRKKIARRNMRKLPESFPLSTLSPSSASAPRPSPRSLKTSSMPSTPPLTTTPAPPSSQTPPPLSNSPA</sequence>
<dbReference type="SUPFAM" id="SSF51735">
    <property type="entry name" value="NAD(P)-binding Rossmann-fold domains"/>
    <property type="match status" value="1"/>
</dbReference>
<dbReference type="InterPro" id="IPR002539">
    <property type="entry name" value="MaoC-like_dom"/>
</dbReference>
<dbReference type="GO" id="GO:0006635">
    <property type="term" value="P:fatty acid beta-oxidation"/>
    <property type="evidence" value="ECO:0007669"/>
    <property type="project" value="UniProtKB-UniPathway"/>
</dbReference>
<reference evidence="17 18" key="1">
    <citation type="submission" date="2010-05" db="EMBL/GenBank/DDBJ databases">
        <title>The Genome Sequence of Thecamonas trahens ATCC 50062.</title>
        <authorList>
            <consortium name="The Broad Institute Genome Sequencing Platform"/>
            <person name="Russ C."/>
            <person name="Cuomo C."/>
            <person name="Shea T."/>
            <person name="Young S.K."/>
            <person name="Zeng Q."/>
            <person name="Koehrsen M."/>
            <person name="Haas B."/>
            <person name="Borodovsky M."/>
            <person name="Guigo R."/>
            <person name="Alvarado L."/>
            <person name="Berlin A."/>
            <person name="Bochicchio J."/>
            <person name="Borenstein D."/>
            <person name="Chapman S."/>
            <person name="Chen Z."/>
            <person name="Freedman E."/>
            <person name="Gellesch M."/>
            <person name="Goldberg J."/>
            <person name="Griggs A."/>
            <person name="Gujja S."/>
            <person name="Heilman E."/>
            <person name="Heiman D."/>
            <person name="Hepburn T."/>
            <person name="Howarth C."/>
            <person name="Jen D."/>
            <person name="Larson L."/>
            <person name="Mehta T."/>
            <person name="Park D."/>
            <person name="Pearson M."/>
            <person name="Roberts A."/>
            <person name="Saif S."/>
            <person name="Shenoy N."/>
            <person name="Sisk P."/>
            <person name="Stolte C."/>
            <person name="Sykes S."/>
            <person name="Thomson T."/>
            <person name="Walk T."/>
            <person name="White J."/>
            <person name="Yandava C."/>
            <person name="Burger G."/>
            <person name="Gray M.W."/>
            <person name="Holland P.W.H."/>
            <person name="King N."/>
            <person name="Lang F.B.F."/>
            <person name="Roger A.J."/>
            <person name="Ruiz-Trillo I."/>
            <person name="Lander E."/>
            <person name="Nusbaum C."/>
        </authorList>
    </citation>
    <scope>NUCLEOTIDE SEQUENCE [LARGE SCALE GENOMIC DNA]</scope>
    <source>
        <strain evidence="17 18">ATCC 50062</strain>
    </source>
</reference>
<dbReference type="InterPro" id="IPR004568">
    <property type="entry name" value="Ppantetheine-prot_Trfase_dom"/>
</dbReference>
<evidence type="ECO:0000256" key="13">
    <source>
        <dbReference type="SAM" id="MobiDB-lite"/>
    </source>
</evidence>
<dbReference type="Gene3D" id="3.10.129.10">
    <property type="entry name" value="Hotdog Thioesterase"/>
    <property type="match status" value="1"/>
</dbReference>
<dbReference type="Pfam" id="PF00226">
    <property type="entry name" value="DnaJ"/>
    <property type="match status" value="1"/>
</dbReference>
<feature type="region of interest" description="Disordered" evidence="13">
    <location>
        <begin position="3741"/>
        <end position="3791"/>
    </location>
</feature>
<dbReference type="SUPFAM" id="SSF52151">
    <property type="entry name" value="FabD/lysophospholipase-like"/>
    <property type="match status" value="2"/>
</dbReference>
<protein>
    <submittedName>
        <fullName evidence="17">Uncharacterized protein</fullName>
    </submittedName>
</protein>
<dbReference type="InterPro" id="IPR036291">
    <property type="entry name" value="NAD(P)-bd_dom_sf"/>
</dbReference>
<dbReference type="InterPro" id="IPR018253">
    <property type="entry name" value="DnaJ_domain_CS"/>
</dbReference>
<dbReference type="PROSITE" id="PS52004">
    <property type="entry name" value="KS3_2"/>
    <property type="match status" value="1"/>
</dbReference>
<dbReference type="InterPro" id="IPR054076">
    <property type="entry name" value="ZUO1-like_ZHD"/>
</dbReference>
<organism evidence="17 18">
    <name type="scientific">Thecamonas trahens ATCC 50062</name>
    <dbReference type="NCBI Taxonomy" id="461836"/>
    <lineage>
        <taxon>Eukaryota</taxon>
        <taxon>Apusozoa</taxon>
        <taxon>Apusomonadida</taxon>
        <taxon>Apusomonadidae</taxon>
        <taxon>Thecamonas</taxon>
    </lineage>
</organism>
<comment type="pathway">
    <text evidence="1">Lipid metabolism; fatty acid beta-oxidation.</text>
</comment>
<dbReference type="InterPro" id="IPR040899">
    <property type="entry name" value="Fas_alpha_ACP"/>
</dbReference>
<keyword evidence="8" id="KW-0521">NADP</keyword>
<dbReference type="Gene3D" id="3.30.70.2490">
    <property type="match status" value="1"/>
</dbReference>
<dbReference type="InterPro" id="IPR016039">
    <property type="entry name" value="Thiolase-like"/>
</dbReference>
<keyword evidence="7" id="KW-0460">Magnesium</keyword>
<dbReference type="InterPro" id="IPR039569">
    <property type="entry name" value="FAS1-like_DH_region"/>
</dbReference>
<dbReference type="InterPro" id="IPR018201">
    <property type="entry name" value="Ketoacyl_synth_AS"/>
</dbReference>
<dbReference type="InterPro" id="IPR013785">
    <property type="entry name" value="Aldolase_TIM"/>
</dbReference>
<dbReference type="GO" id="GO:0006633">
    <property type="term" value="P:fatty acid biosynthetic process"/>
    <property type="evidence" value="ECO:0007669"/>
    <property type="project" value="InterPro"/>
</dbReference>
<dbReference type="GO" id="GO:0005835">
    <property type="term" value="C:fatty acid synthase complex"/>
    <property type="evidence" value="ECO:0007669"/>
    <property type="project" value="InterPro"/>
</dbReference>
<dbReference type="SMART" id="SM00827">
    <property type="entry name" value="PKS_AT"/>
    <property type="match status" value="1"/>
</dbReference>
<dbReference type="InterPro" id="IPR009081">
    <property type="entry name" value="PP-bd_ACP"/>
</dbReference>
<dbReference type="InterPro" id="IPR036869">
    <property type="entry name" value="J_dom_sf"/>
</dbReference>
<dbReference type="Pfam" id="PF01575">
    <property type="entry name" value="MaoC_dehydratas"/>
    <property type="match status" value="1"/>
</dbReference>
<dbReference type="Pfam" id="PF16073">
    <property type="entry name" value="SAT"/>
    <property type="match status" value="1"/>
</dbReference>
<evidence type="ECO:0000256" key="9">
    <source>
        <dbReference type="ARBA" id="ARBA00023002"/>
    </source>
</evidence>
<evidence type="ECO:0000313" key="17">
    <source>
        <dbReference type="EMBL" id="KNC49148.1"/>
    </source>
</evidence>
<keyword evidence="18" id="KW-1185">Reference proteome</keyword>
<dbReference type="InterPro" id="IPR032088">
    <property type="entry name" value="SAT"/>
</dbReference>
<feature type="compositionally biased region" description="Pro residues" evidence="13">
    <location>
        <begin position="4275"/>
        <end position="4291"/>
    </location>
</feature>
<dbReference type="Pfam" id="PF08354">
    <property type="entry name" value="Fas1-AflB-like_hel"/>
    <property type="match status" value="2"/>
</dbReference>
<dbReference type="Pfam" id="PF00698">
    <property type="entry name" value="Acyl_transf_1"/>
    <property type="match status" value="1"/>
</dbReference>
<evidence type="ECO:0000256" key="4">
    <source>
        <dbReference type="ARBA" id="ARBA00022679"/>
    </source>
</evidence>
<keyword evidence="4" id="KW-0808">Transferase</keyword>
<keyword evidence="3" id="KW-0597">Phosphoprotein</keyword>
<dbReference type="CDD" id="cd06257">
    <property type="entry name" value="DnaJ"/>
    <property type="match status" value="1"/>
</dbReference>
<dbReference type="GO" id="GO:0016787">
    <property type="term" value="F:hydrolase activity"/>
    <property type="evidence" value="ECO:0007669"/>
    <property type="project" value="UniProtKB-KW"/>
</dbReference>
<dbReference type="Gene3D" id="6.10.250.1930">
    <property type="match status" value="1"/>
</dbReference>
<evidence type="ECO:0000259" key="16">
    <source>
        <dbReference type="PROSITE" id="PS52004"/>
    </source>
</evidence>
<dbReference type="GO" id="GO:0004315">
    <property type="term" value="F:3-oxoacyl-[acyl-carrier-protein] synthase activity"/>
    <property type="evidence" value="ECO:0007669"/>
    <property type="project" value="UniProtKB-EC"/>
</dbReference>
<dbReference type="PROSITE" id="PS00606">
    <property type="entry name" value="KS3_1"/>
    <property type="match status" value="1"/>
</dbReference>
<dbReference type="InterPro" id="IPR041550">
    <property type="entry name" value="FASI_helical"/>
</dbReference>
<accession>A0A0L0DCV5</accession>
<dbReference type="SUPFAM" id="SSF54637">
    <property type="entry name" value="Thioesterase/thiol ester dehydrase-isomerase"/>
    <property type="match status" value="2"/>
</dbReference>
<dbReference type="InterPro" id="IPR016035">
    <property type="entry name" value="Acyl_Trfase/lysoPLipase"/>
</dbReference>
<dbReference type="InterPro" id="IPR050830">
    <property type="entry name" value="Fungal_FAS"/>
</dbReference>
<dbReference type="SMART" id="SM00271">
    <property type="entry name" value="DnaJ"/>
    <property type="match status" value="1"/>
</dbReference>
<proteinExistence type="predicted"/>
<keyword evidence="6" id="KW-0378">Hydrolase</keyword>
<feature type="region of interest" description="Disordered" evidence="13">
    <location>
        <begin position="3932"/>
        <end position="3976"/>
    </location>
</feature>
<dbReference type="OMA" id="WQVTRKA"/>
<dbReference type="InterPro" id="IPR008278">
    <property type="entry name" value="4-PPantetheinyl_Trfase_dom"/>
</dbReference>
<dbReference type="GO" id="GO:0004312">
    <property type="term" value="F:fatty acid synthase activity"/>
    <property type="evidence" value="ECO:0007669"/>
    <property type="project" value="InterPro"/>
</dbReference>
<dbReference type="PANTHER" id="PTHR10982">
    <property type="entry name" value="MALONYL COA-ACYL CARRIER PROTEIN TRANSACYLASE"/>
    <property type="match status" value="1"/>
</dbReference>
<dbReference type="PRINTS" id="PR01483">
    <property type="entry name" value="FASYNTHASE"/>
</dbReference>
<dbReference type="PANTHER" id="PTHR10982:SF21">
    <property type="entry name" value="FATTY ACID SYNTHASE SUBUNIT BETA"/>
    <property type="match status" value="1"/>
</dbReference>
<dbReference type="InterPro" id="IPR002347">
    <property type="entry name" value="SDR_fam"/>
</dbReference>
<dbReference type="OrthoDB" id="4251012at2759"/>
<dbReference type="SUPFAM" id="SSF56214">
    <property type="entry name" value="4'-phosphopantetheinyl transferase"/>
    <property type="match status" value="1"/>
</dbReference>
<dbReference type="PROSITE" id="PS50075">
    <property type="entry name" value="CARRIER"/>
    <property type="match status" value="1"/>
</dbReference>
<dbReference type="Gene3D" id="1.10.287.110">
    <property type="entry name" value="DnaJ domain"/>
    <property type="match status" value="1"/>
</dbReference>
<dbReference type="CDD" id="cd08950">
    <property type="entry name" value="KR_fFAS_SDR_c_like"/>
    <property type="match status" value="1"/>
</dbReference>
<dbReference type="GO" id="GO:0004316">
    <property type="term" value="F:3-oxoacyl-[acyl-carrier-protein] reductase (NADPH) activity"/>
    <property type="evidence" value="ECO:0007669"/>
    <property type="project" value="UniProtKB-EC"/>
</dbReference>
<evidence type="ECO:0000256" key="1">
    <source>
        <dbReference type="ARBA" id="ARBA00005005"/>
    </source>
</evidence>
<dbReference type="Gene3D" id="6.10.140.1400">
    <property type="match status" value="1"/>
</dbReference>
<dbReference type="Gene3D" id="6.10.140.1410">
    <property type="match status" value="1"/>
</dbReference>
<dbReference type="Gene3D" id="3.30.70.3330">
    <property type="match status" value="1"/>
</dbReference>
<dbReference type="Gene3D" id="1.20.930.70">
    <property type="match status" value="1"/>
</dbReference>
<dbReference type="InterPro" id="IPR014043">
    <property type="entry name" value="Acyl_transferase_dom"/>
</dbReference>
<comment type="catalytic activity">
    <reaction evidence="12">
        <text>a fatty acyl-[ACP] + malonyl-[ACP] + H(+) = a 3-oxoacyl-[ACP] + holo-[ACP] + CO2</text>
        <dbReference type="Rhea" id="RHEA:22836"/>
        <dbReference type="Rhea" id="RHEA-COMP:9623"/>
        <dbReference type="Rhea" id="RHEA-COMP:9685"/>
        <dbReference type="Rhea" id="RHEA-COMP:9916"/>
        <dbReference type="Rhea" id="RHEA-COMP:14125"/>
        <dbReference type="ChEBI" id="CHEBI:15378"/>
        <dbReference type="ChEBI" id="CHEBI:16526"/>
        <dbReference type="ChEBI" id="CHEBI:64479"/>
        <dbReference type="ChEBI" id="CHEBI:78449"/>
        <dbReference type="ChEBI" id="CHEBI:78776"/>
        <dbReference type="ChEBI" id="CHEBI:138651"/>
        <dbReference type="EC" id="2.3.1.41"/>
    </reaction>
</comment>
<dbReference type="PROSITE" id="PS00636">
    <property type="entry name" value="DNAJ_1"/>
    <property type="match status" value="1"/>
</dbReference>
<dbReference type="InterPro" id="IPR020841">
    <property type="entry name" value="PKS_Beta-ketoAc_synthase_dom"/>
</dbReference>
<dbReference type="Gene3D" id="3.90.470.20">
    <property type="entry name" value="4'-phosphopantetheinyl transferase domain"/>
    <property type="match status" value="1"/>
</dbReference>
<dbReference type="Pfam" id="PF18314">
    <property type="entry name" value="FAS_I_H"/>
    <property type="match status" value="1"/>
</dbReference>
<evidence type="ECO:0000256" key="5">
    <source>
        <dbReference type="ARBA" id="ARBA00022723"/>
    </source>
</evidence>
<dbReference type="UniPathway" id="UPA00659"/>
<comment type="catalytic activity">
    <reaction evidence="10">
        <text>acetyl-CoA + n malonyl-CoA + 2n NADPH + 4n H(+) = a long-chain-acyl-CoA + n CoA + n CO2 + 2n NADP(+).</text>
        <dbReference type="EC" id="2.3.1.86"/>
    </reaction>
</comment>
<feature type="region of interest" description="Disordered" evidence="13">
    <location>
        <begin position="2239"/>
        <end position="2262"/>
    </location>
</feature>
<dbReference type="InterPro" id="IPR014031">
    <property type="entry name" value="Ketoacyl_synth_C"/>
</dbReference>
<dbReference type="CDD" id="cd03447">
    <property type="entry name" value="FAS_MaoC"/>
    <property type="match status" value="1"/>
</dbReference>
<evidence type="ECO:0000256" key="2">
    <source>
        <dbReference type="ARBA" id="ARBA00022450"/>
    </source>
</evidence>
<dbReference type="FunFam" id="3.40.50.720:FF:000168">
    <property type="entry name" value="Fatty acid synthase subunit alpha"/>
    <property type="match status" value="1"/>
</dbReference>
<gene>
    <name evidence="17" type="ORF">AMSG_11853</name>
</gene>
<feature type="compositionally biased region" description="Low complexity" evidence="13">
    <location>
        <begin position="3767"/>
        <end position="3780"/>
    </location>
</feature>
<comment type="catalytic activity">
    <reaction evidence="11">
        <text>a (3R)-hydroxyacyl-[ACP] + NADP(+) = a 3-oxoacyl-[ACP] + NADPH + H(+)</text>
        <dbReference type="Rhea" id="RHEA:17397"/>
        <dbReference type="Rhea" id="RHEA-COMP:9916"/>
        <dbReference type="Rhea" id="RHEA-COMP:9945"/>
        <dbReference type="ChEBI" id="CHEBI:15378"/>
        <dbReference type="ChEBI" id="CHEBI:57783"/>
        <dbReference type="ChEBI" id="CHEBI:58349"/>
        <dbReference type="ChEBI" id="CHEBI:78776"/>
        <dbReference type="ChEBI" id="CHEBI:78827"/>
        <dbReference type="EC" id="1.1.1.100"/>
    </reaction>
</comment>
<feature type="domain" description="J" evidence="15">
    <location>
        <begin position="3974"/>
        <end position="4043"/>
    </location>
</feature>
<feature type="domain" description="Carrier" evidence="14">
    <location>
        <begin position="2262"/>
        <end position="2338"/>
    </location>
</feature>
<dbReference type="Pfam" id="PF13452">
    <property type="entry name" value="FAS1_DH_region"/>
    <property type="match status" value="1"/>
</dbReference>
<feature type="compositionally biased region" description="Low complexity" evidence="13">
    <location>
        <begin position="4238"/>
        <end position="4274"/>
    </location>
</feature>
<dbReference type="Gene3D" id="3.20.20.70">
    <property type="entry name" value="Aldolase class I"/>
    <property type="match status" value="2"/>
</dbReference>
<name>A0A0L0DCV5_THETB</name>
<dbReference type="PROSITE" id="PS50076">
    <property type="entry name" value="DNAJ_2"/>
    <property type="match status" value="1"/>
</dbReference>
<dbReference type="CDD" id="cd00828">
    <property type="entry name" value="elong_cond_enzymes"/>
    <property type="match status" value="1"/>
</dbReference>
<feature type="region of interest" description="Disordered" evidence="13">
    <location>
        <begin position="4159"/>
        <end position="4291"/>
    </location>
</feature>
<evidence type="ECO:0000313" key="18">
    <source>
        <dbReference type="Proteomes" id="UP000054408"/>
    </source>
</evidence>
<dbReference type="Gene3D" id="6.20.240.10">
    <property type="match status" value="1"/>
</dbReference>
<dbReference type="GeneID" id="25569768"/>
<evidence type="ECO:0000256" key="3">
    <source>
        <dbReference type="ARBA" id="ARBA00022553"/>
    </source>
</evidence>
<dbReference type="InterPro" id="IPR001227">
    <property type="entry name" value="Ac_transferase_dom_sf"/>
</dbReference>
<dbReference type="Pfam" id="PF02801">
    <property type="entry name" value="Ketoacyl-synt_C"/>
    <property type="match status" value="1"/>
</dbReference>
<keyword evidence="2" id="KW-0596">Phosphopantetheine</keyword>
<dbReference type="Pfam" id="PF00106">
    <property type="entry name" value="adh_short"/>
    <property type="match status" value="1"/>
</dbReference>
<dbReference type="Gene3D" id="3.40.50.720">
    <property type="entry name" value="NAD(P)-binding Rossmann-like Domain"/>
    <property type="match status" value="1"/>
</dbReference>
<dbReference type="InterPro" id="IPR037143">
    <property type="entry name" value="4-PPantetheinyl_Trfase_dom_sf"/>
</dbReference>